<dbReference type="RefSeq" id="WP_086986869.1">
    <property type="nucleotide sequence ID" value="NZ_FJNA01000002.1"/>
</dbReference>
<name>A0AB37ZXR0_9LACT</name>
<dbReference type="AlphaFoldDB" id="A0AB37ZXR0"/>
<protein>
    <recommendedName>
        <fullName evidence="3">Rna polymerase sigma factor region 3/4</fullName>
    </recommendedName>
</protein>
<keyword evidence="2" id="KW-1185">Reference proteome</keyword>
<evidence type="ECO:0000313" key="2">
    <source>
        <dbReference type="Proteomes" id="UP000199042"/>
    </source>
</evidence>
<accession>A0AB37ZXR0</accession>
<dbReference type="SUPFAM" id="SSF88659">
    <property type="entry name" value="Sigma3 and sigma4 domains of RNA polymerase sigma factors"/>
    <property type="match status" value="1"/>
</dbReference>
<dbReference type="InterPro" id="IPR013324">
    <property type="entry name" value="RNA_pol_sigma_r3/r4-like"/>
</dbReference>
<evidence type="ECO:0000313" key="1">
    <source>
        <dbReference type="EMBL" id="SDZ99891.1"/>
    </source>
</evidence>
<proteinExistence type="predicted"/>
<dbReference type="Proteomes" id="UP000199042">
    <property type="component" value="Unassembled WGS sequence"/>
</dbReference>
<organism evidence="1 2">
    <name type="scientific">Trichococcus collinsii</name>
    <dbReference type="NCBI Taxonomy" id="157076"/>
    <lineage>
        <taxon>Bacteria</taxon>
        <taxon>Bacillati</taxon>
        <taxon>Bacillota</taxon>
        <taxon>Bacilli</taxon>
        <taxon>Lactobacillales</taxon>
        <taxon>Carnobacteriaceae</taxon>
        <taxon>Trichococcus</taxon>
    </lineage>
</organism>
<gene>
    <name evidence="1" type="ORF">SAMN04488525_101828</name>
</gene>
<evidence type="ECO:0008006" key="3">
    <source>
        <dbReference type="Google" id="ProtNLM"/>
    </source>
</evidence>
<dbReference type="EMBL" id="FNQH01000001">
    <property type="protein sequence ID" value="SDZ99891.1"/>
    <property type="molecule type" value="Genomic_DNA"/>
</dbReference>
<comment type="caution">
    <text evidence="1">The sequence shown here is derived from an EMBL/GenBank/DDBJ whole genome shotgun (WGS) entry which is preliminary data.</text>
</comment>
<reference evidence="1 2" key="1">
    <citation type="submission" date="2016-10" db="EMBL/GenBank/DDBJ databases">
        <authorList>
            <person name="Varghese N."/>
            <person name="Submissions S."/>
        </authorList>
    </citation>
    <scope>NUCLEOTIDE SEQUENCE [LARGE SCALE GENOMIC DNA]</scope>
    <source>
        <strain evidence="1 2">DSM 14526</strain>
    </source>
</reference>
<sequence>METLRWKIEKSETELDRWLIGGDLSNVRITRDSRASHLESEIERLKCFLGEKELAEEALIIMVGHFRGLDNIILKMKYIDGKTLKEIANELGYSYQHIVNKHASVVNTIKLIESIN</sequence>